<protein>
    <recommendedName>
        <fullName evidence="2">Lsm14-like N-terminal domain-containing protein</fullName>
    </recommendedName>
</protein>
<comment type="caution">
    <text evidence="3">The sequence shown here is derived from an EMBL/GenBank/DDBJ whole genome shotgun (WGS) entry which is preliminary data.</text>
</comment>
<name>A0AAE0BAQ3_9CHLO</name>
<dbReference type="Pfam" id="PF12701">
    <property type="entry name" value="LSM14"/>
    <property type="match status" value="1"/>
</dbReference>
<keyword evidence="4" id="KW-1185">Reference proteome</keyword>
<evidence type="ECO:0000313" key="4">
    <source>
        <dbReference type="Proteomes" id="UP001190700"/>
    </source>
</evidence>
<dbReference type="AlphaFoldDB" id="A0AAE0BAQ3"/>
<evidence type="ECO:0000313" key="3">
    <source>
        <dbReference type="EMBL" id="KAK3232922.1"/>
    </source>
</evidence>
<dbReference type="EMBL" id="LGRX02035851">
    <property type="protein sequence ID" value="KAK3232922.1"/>
    <property type="molecule type" value="Genomic_DNA"/>
</dbReference>
<evidence type="ECO:0000259" key="2">
    <source>
        <dbReference type="SMART" id="SM01271"/>
    </source>
</evidence>
<dbReference type="InterPro" id="IPR025609">
    <property type="entry name" value="Lsm14-like_N"/>
</dbReference>
<sequence length="137" mass="14361">MSAPAPAPAAGQAPAAPPTGGANIPYFGSTISLISKAEIRYEGILYTIDAKESNIALQDVRSFGTEGRKKGGPQVPASNQVYKYIIFRGADIKELNVTQQQGTWATGYFSGGADPNSSMPPSAPAPASELFISRHHP</sequence>
<gene>
    <name evidence="3" type="ORF">CYMTET_56757</name>
</gene>
<reference evidence="3 4" key="1">
    <citation type="journal article" date="2015" name="Genome Biol. Evol.">
        <title>Comparative Genomics of a Bacterivorous Green Alga Reveals Evolutionary Causalities and Consequences of Phago-Mixotrophic Mode of Nutrition.</title>
        <authorList>
            <person name="Burns J.A."/>
            <person name="Paasch A."/>
            <person name="Narechania A."/>
            <person name="Kim E."/>
        </authorList>
    </citation>
    <scope>NUCLEOTIDE SEQUENCE [LARGE SCALE GENOMIC DNA]</scope>
    <source>
        <strain evidence="3 4">PLY_AMNH</strain>
    </source>
</reference>
<evidence type="ECO:0000256" key="1">
    <source>
        <dbReference type="SAM" id="MobiDB-lite"/>
    </source>
</evidence>
<dbReference type="PANTHER" id="PTHR13586">
    <property type="entry name" value="SCD6 PROTEIN-RELATED"/>
    <property type="match status" value="1"/>
</dbReference>
<dbReference type="InterPro" id="IPR010920">
    <property type="entry name" value="LSM_dom_sf"/>
</dbReference>
<dbReference type="Proteomes" id="UP001190700">
    <property type="component" value="Unassembled WGS sequence"/>
</dbReference>
<proteinExistence type="predicted"/>
<dbReference type="SUPFAM" id="SSF50182">
    <property type="entry name" value="Sm-like ribonucleoproteins"/>
    <property type="match status" value="1"/>
</dbReference>
<accession>A0AAE0BAQ3</accession>
<dbReference type="Gene3D" id="2.30.30.100">
    <property type="match status" value="1"/>
</dbReference>
<dbReference type="CDD" id="cd01736">
    <property type="entry name" value="LSm14_N"/>
    <property type="match status" value="1"/>
</dbReference>
<feature type="compositionally biased region" description="Low complexity" evidence="1">
    <location>
        <begin position="114"/>
        <end position="128"/>
    </location>
</feature>
<feature type="domain" description="Lsm14-like N-terminal" evidence="2">
    <location>
        <begin position="22"/>
        <end position="129"/>
    </location>
</feature>
<dbReference type="SMART" id="SM01271">
    <property type="entry name" value="LSM14"/>
    <property type="match status" value="1"/>
</dbReference>
<feature type="region of interest" description="Disordered" evidence="1">
    <location>
        <begin position="114"/>
        <end position="137"/>
    </location>
</feature>
<organism evidence="3 4">
    <name type="scientific">Cymbomonas tetramitiformis</name>
    <dbReference type="NCBI Taxonomy" id="36881"/>
    <lineage>
        <taxon>Eukaryota</taxon>
        <taxon>Viridiplantae</taxon>
        <taxon>Chlorophyta</taxon>
        <taxon>Pyramimonadophyceae</taxon>
        <taxon>Pyramimonadales</taxon>
        <taxon>Pyramimonadaceae</taxon>
        <taxon>Cymbomonas</taxon>
    </lineage>
</organism>